<feature type="active site" evidence="11">
    <location>
        <position position="93"/>
    </location>
</feature>
<comment type="caution">
    <text evidence="14">The sequence shown here is derived from an EMBL/GenBank/DDBJ whole genome shotgun (WGS) entry which is preliminary data.</text>
</comment>
<reference evidence="14" key="2">
    <citation type="submission" date="2022-09" db="EMBL/GenBank/DDBJ databases">
        <authorList>
            <person name="Sun Q."/>
            <person name="Ohkuma M."/>
        </authorList>
    </citation>
    <scope>NUCLEOTIDE SEQUENCE</scope>
    <source>
        <strain evidence="14">JCM 13583</strain>
    </source>
</reference>
<dbReference type="InterPro" id="IPR002755">
    <property type="entry name" value="DNA_primase_S"/>
</dbReference>
<dbReference type="PANTHER" id="PTHR10536">
    <property type="entry name" value="DNA PRIMASE SMALL SUBUNIT"/>
    <property type="match status" value="1"/>
</dbReference>
<dbReference type="EMBL" id="BMNY01000001">
    <property type="protein sequence ID" value="GGM66057.1"/>
    <property type="molecule type" value="Genomic_DNA"/>
</dbReference>
<reference evidence="14" key="1">
    <citation type="journal article" date="2014" name="Int. J. Syst. Evol. Microbiol.">
        <title>Complete genome sequence of Corynebacterium casei LMG S-19264T (=DSM 44701T), isolated from a smear-ripened cheese.</title>
        <authorList>
            <consortium name="US DOE Joint Genome Institute (JGI-PGF)"/>
            <person name="Walter F."/>
            <person name="Albersmeier A."/>
            <person name="Kalinowski J."/>
            <person name="Ruckert C."/>
        </authorList>
    </citation>
    <scope>NUCLEOTIDE SEQUENCE</scope>
    <source>
        <strain evidence="14">JCM 13583</strain>
    </source>
</reference>
<dbReference type="GO" id="GO:0003899">
    <property type="term" value="F:DNA-directed RNA polymerase activity"/>
    <property type="evidence" value="ECO:0007669"/>
    <property type="project" value="UniProtKB-UniRule"/>
</dbReference>
<dbReference type="AlphaFoldDB" id="A0AA37F951"/>
<keyword evidence="15" id="KW-1185">Reference proteome</keyword>
<evidence type="ECO:0000256" key="4">
    <source>
        <dbReference type="ARBA" id="ARBA00022679"/>
    </source>
</evidence>
<dbReference type="Pfam" id="PF01896">
    <property type="entry name" value="DNA_primase_S"/>
    <property type="match status" value="1"/>
</dbReference>
<comment type="function">
    <text evidence="13">RNA polymerase that catalyzes the synthesis of short RNA molecules used as primers for DNA polymerase during DNA replication.</text>
</comment>
<feature type="active site" evidence="11">
    <location>
        <position position="285"/>
    </location>
</feature>
<comment type="cofactor">
    <cofactor evidence="11">
        <name>Mg(2+)</name>
        <dbReference type="ChEBI" id="CHEBI:18420"/>
    </cofactor>
    <cofactor evidence="11">
        <name>Mn(2+)</name>
        <dbReference type="ChEBI" id="CHEBI:29035"/>
    </cofactor>
</comment>
<dbReference type="GO" id="GO:1990077">
    <property type="term" value="C:primosome complex"/>
    <property type="evidence" value="ECO:0007669"/>
    <property type="project" value="UniProtKB-KW"/>
</dbReference>
<evidence type="ECO:0000256" key="11">
    <source>
        <dbReference type="HAMAP-Rule" id="MF_00700"/>
    </source>
</evidence>
<sequence>MDRSTAMLHSAFREYYSSWEPDGPDNISSREIGLIPFEGTMVRHRKFRSLLEARAMCARDPPRHLYYSSAYYRKPDERSMEGKGWLGAELIFDLDADHIPGASNMSYEAILGEVKKHTIRLVKNFLIGSLGVPRDSIKVYFSGGRGYHVHIQDDAVYTLDSDSRREIADYVRGEGITFSEIRKNSFLLSGAMGGWISSIDRFVSSVFAEVYRGSNIGILKDDELSDILSRRNSPVIVDRTRTASREQVLSSPGHLKYRLDISEAEQKVFEWATTTYLERERSEIDEPVTTDVHRLIRFPMSLHGKSGLMVLPVPLDGLEEFDPLVSAVPERFRDGECRVELPAGFSVWFMGRKFELDAGVHSVDRALGIFLVASGRAKFV</sequence>
<comment type="similarity">
    <text evidence="1 11 12">Belongs to the eukaryotic-type primase small subunit family.</text>
</comment>
<dbReference type="EC" id="2.7.7.-" evidence="11"/>
<keyword evidence="2 11" id="KW-0240">DNA-directed RNA polymerase</keyword>
<dbReference type="Gene3D" id="3.90.920.10">
    <property type="entry name" value="DNA primase, PRIM domain"/>
    <property type="match status" value="1"/>
</dbReference>
<dbReference type="HAMAP" id="MF_00700">
    <property type="entry name" value="DNA_primase_sml_arc"/>
    <property type="match status" value="1"/>
</dbReference>
<organism evidence="14 15">
    <name type="scientific">Thermogymnomonas acidicola</name>
    <dbReference type="NCBI Taxonomy" id="399579"/>
    <lineage>
        <taxon>Archaea</taxon>
        <taxon>Methanobacteriati</taxon>
        <taxon>Thermoplasmatota</taxon>
        <taxon>Thermoplasmata</taxon>
        <taxon>Thermoplasmatales</taxon>
        <taxon>Thermogymnomonas</taxon>
    </lineage>
</organism>
<accession>A0AA37F951</accession>
<proteinExistence type="inferred from homology"/>
<dbReference type="GO" id="GO:0046872">
    <property type="term" value="F:metal ion binding"/>
    <property type="evidence" value="ECO:0007669"/>
    <property type="project" value="UniProtKB-KW"/>
</dbReference>
<evidence type="ECO:0000256" key="6">
    <source>
        <dbReference type="ARBA" id="ARBA00022705"/>
    </source>
</evidence>
<dbReference type="CDD" id="cd04860">
    <property type="entry name" value="AE_Prim_S"/>
    <property type="match status" value="1"/>
</dbReference>
<evidence type="ECO:0000256" key="13">
    <source>
        <dbReference type="RuleBase" id="RU004224"/>
    </source>
</evidence>
<dbReference type="Proteomes" id="UP000632195">
    <property type="component" value="Unassembled WGS sequence"/>
</dbReference>
<keyword evidence="4 11" id="KW-0808">Transferase</keyword>
<evidence type="ECO:0000256" key="10">
    <source>
        <dbReference type="ARBA" id="ARBA00023211"/>
    </source>
</evidence>
<keyword evidence="7 11" id="KW-0479">Metal-binding</keyword>
<keyword evidence="3 11" id="KW-0639">Primosome</keyword>
<evidence type="ECO:0000256" key="7">
    <source>
        <dbReference type="ARBA" id="ARBA00022723"/>
    </source>
</evidence>
<evidence type="ECO:0000256" key="8">
    <source>
        <dbReference type="ARBA" id="ARBA00022842"/>
    </source>
</evidence>
<dbReference type="InterPro" id="IPR014052">
    <property type="entry name" value="DNA_primase_ssu_euk/arc"/>
</dbReference>
<keyword evidence="10 11" id="KW-0464">Manganese</keyword>
<dbReference type="GO" id="GO:0000428">
    <property type="term" value="C:DNA-directed RNA polymerase complex"/>
    <property type="evidence" value="ECO:0007669"/>
    <property type="project" value="UniProtKB-KW"/>
</dbReference>
<dbReference type="SUPFAM" id="SSF56747">
    <property type="entry name" value="Prim-pol domain"/>
    <property type="match status" value="1"/>
</dbReference>
<evidence type="ECO:0000256" key="12">
    <source>
        <dbReference type="RuleBase" id="RU003514"/>
    </source>
</evidence>
<protein>
    <recommendedName>
        <fullName evidence="11">DNA primase small subunit PriS</fullName>
        <ecNumber evidence="11">2.7.7.-</ecNumber>
    </recommendedName>
</protein>
<name>A0AA37F951_9ARCH</name>
<evidence type="ECO:0000256" key="3">
    <source>
        <dbReference type="ARBA" id="ARBA00022515"/>
    </source>
</evidence>
<comment type="function">
    <text evidence="11">Catalytic subunit of DNA primase, an RNA polymerase that catalyzes the synthesis of short RNA molecules used as primers for DNA polymerase during DNA replication. The small subunit contains the primase catalytic core and has DNA synthesis activity on its own. Binding to the large subunit stabilizes and modulates the activity, increasing the rate of DNA synthesis while decreasing the length of the DNA fragments, and conferring RNA synthesis capability. The DNA polymerase activity may enable DNA primase to also catalyze primer extension after primer synthesis. May also play a role in DNA repair.</text>
</comment>
<feature type="active site" evidence="11">
    <location>
        <position position="95"/>
    </location>
</feature>
<keyword evidence="5 11" id="KW-0548">Nucleotidyltransferase</keyword>
<evidence type="ECO:0000313" key="14">
    <source>
        <dbReference type="EMBL" id="GGM66057.1"/>
    </source>
</evidence>
<dbReference type="RefSeq" id="WP_188679294.1">
    <property type="nucleotide sequence ID" value="NZ_BMNY01000001.1"/>
</dbReference>
<keyword evidence="6 11" id="KW-0235">DNA replication</keyword>
<evidence type="ECO:0000256" key="9">
    <source>
        <dbReference type="ARBA" id="ARBA00023163"/>
    </source>
</evidence>
<comment type="subunit">
    <text evidence="11">Heterodimer of a small subunit (PriS) and a large subunit (PriL).</text>
</comment>
<gene>
    <name evidence="11" type="primary">priS</name>
    <name evidence="14" type="ORF">GCM10007108_00420</name>
</gene>
<evidence type="ECO:0000256" key="5">
    <source>
        <dbReference type="ARBA" id="ARBA00022695"/>
    </source>
</evidence>
<evidence type="ECO:0000256" key="2">
    <source>
        <dbReference type="ARBA" id="ARBA00022478"/>
    </source>
</evidence>
<dbReference type="InterPro" id="IPR023639">
    <property type="entry name" value="DNA_primase_ssu_PriS"/>
</dbReference>
<evidence type="ECO:0000256" key="1">
    <source>
        <dbReference type="ARBA" id="ARBA00009762"/>
    </source>
</evidence>
<dbReference type="NCBIfam" id="TIGR00335">
    <property type="entry name" value="primase_sml"/>
    <property type="match status" value="1"/>
</dbReference>
<dbReference type="GO" id="GO:0006269">
    <property type="term" value="P:DNA replication, synthesis of primer"/>
    <property type="evidence" value="ECO:0007669"/>
    <property type="project" value="UniProtKB-UniRule"/>
</dbReference>
<evidence type="ECO:0000313" key="15">
    <source>
        <dbReference type="Proteomes" id="UP000632195"/>
    </source>
</evidence>
<keyword evidence="9 11" id="KW-0804">Transcription</keyword>
<keyword evidence="8 11" id="KW-0460">Magnesium</keyword>